<accession>A0ABV2LCM8</accession>
<protein>
    <recommendedName>
        <fullName evidence="3">Transposase</fullName>
    </recommendedName>
</protein>
<evidence type="ECO:0008006" key="3">
    <source>
        <dbReference type="Google" id="ProtNLM"/>
    </source>
</evidence>
<comment type="caution">
    <text evidence="1">The sequence shown here is derived from an EMBL/GenBank/DDBJ whole genome shotgun (WGS) entry which is preliminary data.</text>
</comment>
<gene>
    <name evidence="1" type="ORF">ABID43_005192</name>
</gene>
<proteinExistence type="predicted"/>
<evidence type="ECO:0000313" key="1">
    <source>
        <dbReference type="EMBL" id="MET3695623.1"/>
    </source>
</evidence>
<dbReference type="Proteomes" id="UP001549145">
    <property type="component" value="Unassembled WGS sequence"/>
</dbReference>
<reference evidence="1 2" key="1">
    <citation type="submission" date="2024-06" db="EMBL/GenBank/DDBJ databases">
        <title>Genomic Encyclopedia of Type Strains, Phase IV (KMG-IV): sequencing the most valuable type-strain genomes for metagenomic binning, comparative biology and taxonomic classification.</title>
        <authorList>
            <person name="Goeker M."/>
        </authorList>
    </citation>
    <scope>NUCLEOTIDE SEQUENCE [LARGE SCALE GENOMIC DNA]</scope>
    <source>
        <strain evidence="1 2">DSM 21331</strain>
    </source>
</reference>
<dbReference type="RefSeq" id="WP_238282840.1">
    <property type="nucleotide sequence ID" value="NZ_BPQL01000202.1"/>
</dbReference>
<organism evidence="1 2">
    <name type="scientific">Methylobacterium goesingense</name>
    <dbReference type="NCBI Taxonomy" id="243690"/>
    <lineage>
        <taxon>Bacteria</taxon>
        <taxon>Pseudomonadati</taxon>
        <taxon>Pseudomonadota</taxon>
        <taxon>Alphaproteobacteria</taxon>
        <taxon>Hyphomicrobiales</taxon>
        <taxon>Methylobacteriaceae</taxon>
        <taxon>Methylobacterium</taxon>
    </lineage>
</organism>
<dbReference type="EMBL" id="JBEPMM010000036">
    <property type="protein sequence ID" value="MET3695623.1"/>
    <property type="molecule type" value="Genomic_DNA"/>
</dbReference>
<sequence length="164" mass="18338">MANAVSGWAMSQHSFALRKVQIRVPRCSGPDSLLNTISLTRTTLRRAFDRRQREHERWGSIRCLGCFSPSFDSAAWSATFYGVLDLGRLHEVTFLDAIEPLVEICLKRFPAALIRDDVNSHMHFAFSTARGLSLCDPIHLAAYAASVTVRGGFKPLTFRRGLQA</sequence>
<name>A0ABV2LCM8_9HYPH</name>
<evidence type="ECO:0000313" key="2">
    <source>
        <dbReference type="Proteomes" id="UP001549145"/>
    </source>
</evidence>
<keyword evidence="2" id="KW-1185">Reference proteome</keyword>